<dbReference type="PROSITE" id="PS00163">
    <property type="entry name" value="FUMARATE_LYASES"/>
    <property type="match status" value="1"/>
</dbReference>
<keyword evidence="3 6" id="KW-0055">Arginine biosynthesis</keyword>
<keyword evidence="6" id="KW-0963">Cytoplasm</keyword>
<comment type="pathway">
    <text evidence="1 6">Amino-acid biosynthesis; L-arginine biosynthesis; L-arginine from L-ornithine and carbamoyl phosphate: step 3/3.</text>
</comment>
<dbReference type="InterPro" id="IPR022761">
    <property type="entry name" value="Fumarate_lyase_N"/>
</dbReference>
<dbReference type="EMBL" id="PIQO01000020">
    <property type="protein sequence ID" value="PKR83267.1"/>
    <property type="molecule type" value="Genomic_DNA"/>
</dbReference>
<dbReference type="Pfam" id="PF14698">
    <property type="entry name" value="ASL_C2"/>
    <property type="match status" value="1"/>
</dbReference>
<feature type="domain" description="Argininosuccinate lyase C-terminal" evidence="8">
    <location>
        <begin position="364"/>
        <end position="432"/>
    </location>
</feature>
<evidence type="ECO:0000259" key="8">
    <source>
        <dbReference type="Pfam" id="PF14698"/>
    </source>
</evidence>
<dbReference type="Gene3D" id="1.20.200.10">
    <property type="entry name" value="Fumarase/aspartase (Central domain)"/>
    <property type="match status" value="1"/>
</dbReference>
<dbReference type="CDD" id="cd01359">
    <property type="entry name" value="Argininosuccinate_lyase"/>
    <property type="match status" value="1"/>
</dbReference>
<organism evidence="9 10">
    <name type="scientific">Heyndrickxia camelliae</name>
    <dbReference type="NCBI Taxonomy" id="1707093"/>
    <lineage>
        <taxon>Bacteria</taxon>
        <taxon>Bacillati</taxon>
        <taxon>Bacillota</taxon>
        <taxon>Bacilli</taxon>
        <taxon>Bacillales</taxon>
        <taxon>Bacillaceae</taxon>
        <taxon>Heyndrickxia</taxon>
    </lineage>
</organism>
<keyword evidence="10" id="KW-1185">Reference proteome</keyword>
<dbReference type="Pfam" id="PF00206">
    <property type="entry name" value="Lyase_1"/>
    <property type="match status" value="1"/>
</dbReference>
<evidence type="ECO:0000313" key="10">
    <source>
        <dbReference type="Proteomes" id="UP000233440"/>
    </source>
</evidence>
<gene>
    <name evidence="6 9" type="primary">argH</name>
    <name evidence="9" type="ORF">CWO92_19910</name>
</gene>
<dbReference type="GO" id="GO:0042450">
    <property type="term" value="P:L-arginine biosynthetic process via ornithine"/>
    <property type="evidence" value="ECO:0007669"/>
    <property type="project" value="UniProtKB-UniRule"/>
</dbReference>
<accession>A0A2N3LFD5</accession>
<dbReference type="Gene3D" id="1.10.40.30">
    <property type="entry name" value="Fumarase/aspartase (C-terminal domain)"/>
    <property type="match status" value="1"/>
</dbReference>
<dbReference type="NCBIfam" id="TIGR00838">
    <property type="entry name" value="argH"/>
    <property type="match status" value="1"/>
</dbReference>
<evidence type="ECO:0000256" key="2">
    <source>
        <dbReference type="ARBA" id="ARBA00012338"/>
    </source>
</evidence>
<comment type="caution">
    <text evidence="9">The sequence shown here is derived from an EMBL/GenBank/DDBJ whole genome shotgun (WGS) entry which is preliminary data.</text>
</comment>
<evidence type="ECO:0000259" key="7">
    <source>
        <dbReference type="Pfam" id="PF00206"/>
    </source>
</evidence>
<dbReference type="FunFam" id="1.10.40.30:FF:000001">
    <property type="entry name" value="Argininosuccinate lyase"/>
    <property type="match status" value="1"/>
</dbReference>
<dbReference type="RefSeq" id="WP_101355962.1">
    <property type="nucleotide sequence ID" value="NZ_PIQO01000020.1"/>
</dbReference>
<comment type="similarity">
    <text evidence="6">Belongs to the lyase 1 family. Argininosuccinate lyase subfamily.</text>
</comment>
<dbReference type="PANTHER" id="PTHR43814">
    <property type="entry name" value="ARGININOSUCCINATE LYASE"/>
    <property type="match status" value="1"/>
</dbReference>
<dbReference type="InterPro" id="IPR009049">
    <property type="entry name" value="Argininosuccinate_lyase"/>
</dbReference>
<dbReference type="PRINTS" id="PR00145">
    <property type="entry name" value="ARGSUCLYASE"/>
</dbReference>
<dbReference type="InterPro" id="IPR008948">
    <property type="entry name" value="L-Aspartase-like"/>
</dbReference>
<dbReference type="UniPathway" id="UPA00068">
    <property type="reaction ID" value="UER00114"/>
</dbReference>
<reference evidence="9 10" key="1">
    <citation type="submission" date="2017-11" db="EMBL/GenBank/DDBJ databases">
        <title>Bacillus camelliae sp. nov., isolated from pu'er tea.</title>
        <authorList>
            <person name="Niu L."/>
        </authorList>
    </citation>
    <scope>NUCLEOTIDE SEQUENCE [LARGE SCALE GENOMIC DNA]</scope>
    <source>
        <strain evidence="9 10">7578-1</strain>
    </source>
</reference>
<dbReference type="InterPro" id="IPR000362">
    <property type="entry name" value="Fumarate_lyase_fam"/>
</dbReference>
<dbReference type="PRINTS" id="PR00149">
    <property type="entry name" value="FUMRATELYASE"/>
</dbReference>
<dbReference type="AlphaFoldDB" id="A0A2N3LFD5"/>
<name>A0A2N3LFD5_9BACI</name>
<comment type="subcellular location">
    <subcellularLocation>
        <location evidence="6">Cytoplasm</location>
    </subcellularLocation>
</comment>
<evidence type="ECO:0000256" key="1">
    <source>
        <dbReference type="ARBA" id="ARBA00004941"/>
    </source>
</evidence>
<dbReference type="InterPro" id="IPR029419">
    <property type="entry name" value="Arg_succ_lyase_C"/>
</dbReference>
<comment type="catalytic activity">
    <reaction evidence="6">
        <text>2-(N(omega)-L-arginino)succinate = fumarate + L-arginine</text>
        <dbReference type="Rhea" id="RHEA:24020"/>
        <dbReference type="ChEBI" id="CHEBI:29806"/>
        <dbReference type="ChEBI" id="CHEBI:32682"/>
        <dbReference type="ChEBI" id="CHEBI:57472"/>
        <dbReference type="EC" id="4.3.2.1"/>
    </reaction>
</comment>
<dbReference type="FunFam" id="1.10.275.10:FF:000002">
    <property type="entry name" value="Argininosuccinate lyase"/>
    <property type="match status" value="1"/>
</dbReference>
<evidence type="ECO:0000313" key="9">
    <source>
        <dbReference type="EMBL" id="PKR83267.1"/>
    </source>
</evidence>
<dbReference type="GO" id="GO:0004056">
    <property type="term" value="F:argininosuccinate lyase activity"/>
    <property type="evidence" value="ECO:0007669"/>
    <property type="project" value="UniProtKB-UniRule"/>
</dbReference>
<dbReference type="Proteomes" id="UP000233440">
    <property type="component" value="Unassembled WGS sequence"/>
</dbReference>
<dbReference type="PANTHER" id="PTHR43814:SF1">
    <property type="entry name" value="ARGININOSUCCINATE LYASE"/>
    <property type="match status" value="1"/>
</dbReference>
<evidence type="ECO:0000256" key="4">
    <source>
        <dbReference type="ARBA" id="ARBA00022605"/>
    </source>
</evidence>
<dbReference type="EC" id="4.3.2.1" evidence="2 6"/>
<keyword evidence="5 6" id="KW-0456">Lyase</keyword>
<dbReference type="HAMAP" id="MF_00006">
    <property type="entry name" value="Arg_succ_lyase"/>
    <property type="match status" value="1"/>
</dbReference>
<dbReference type="Gene3D" id="1.10.275.10">
    <property type="entry name" value="Fumarase/aspartase (N-terminal domain)"/>
    <property type="match status" value="1"/>
</dbReference>
<keyword evidence="4 6" id="KW-0028">Amino-acid biosynthesis</keyword>
<dbReference type="InterPro" id="IPR020557">
    <property type="entry name" value="Fumarate_lyase_CS"/>
</dbReference>
<dbReference type="GO" id="GO:0005829">
    <property type="term" value="C:cytosol"/>
    <property type="evidence" value="ECO:0007669"/>
    <property type="project" value="TreeGrafter"/>
</dbReference>
<evidence type="ECO:0000256" key="5">
    <source>
        <dbReference type="ARBA" id="ARBA00023239"/>
    </source>
</evidence>
<evidence type="ECO:0000256" key="3">
    <source>
        <dbReference type="ARBA" id="ARBA00022571"/>
    </source>
</evidence>
<dbReference type="SUPFAM" id="SSF48557">
    <property type="entry name" value="L-aspartase-like"/>
    <property type="match status" value="1"/>
</dbReference>
<feature type="domain" description="Fumarate lyase N-terminal" evidence="7">
    <location>
        <begin position="7"/>
        <end position="301"/>
    </location>
</feature>
<sequence>MEKLWGGRFTKETNKLVDEFTASIHFDQKLALEDIEGSLAHVQMLGECGIIPLEDADAIIIGLEKIEKKIVNGEVEFATEHEDIHMNIEKMLHDEIGPVAGKLHTGRSRNDQVATDMHIYLKRKTVDIIKLVEEVQKSILGQAEANVETIMPGYTHLQRAQPILFAHHLLAYFWMLERDKERLRDSLKRINWLPLGAGALAGTTFPIKRERTAELLQFKQIYPNSLDAVSDRDFILEFLSIASILMTHISRLSEELILWSSQEFQFIELDDSFCTGSSIMPQKKNPDVPELLRGKTGRVYGNLMGLLTVLKGLPLAYNKDMQEDKEGMFDTVETLEGSLSLLAPMIETMKVNRDNMYVAVSQDFSNATDIADYLVTKGLPFRQAHEIIGKIVLYAIQHQKFLLDLTMEEYKSFSPMFSDDIYTILQPKHVVDARDSFGGTGKQQVLVQLQLAFDKFN</sequence>
<proteinExistence type="inferred from homology"/>
<protein>
    <recommendedName>
        <fullName evidence="2 6">Argininosuccinate lyase</fullName>
        <shortName evidence="6">ASAL</shortName>
        <ecNumber evidence="2 6">4.3.2.1</ecNumber>
    </recommendedName>
    <alternativeName>
        <fullName evidence="6">Arginosuccinase</fullName>
    </alternativeName>
</protein>
<evidence type="ECO:0000256" key="6">
    <source>
        <dbReference type="HAMAP-Rule" id="MF_00006"/>
    </source>
</evidence>
<dbReference type="InterPro" id="IPR024083">
    <property type="entry name" value="Fumarase/histidase_N"/>
</dbReference>
<dbReference type="OrthoDB" id="9769623at2"/>
<dbReference type="FunFam" id="1.20.200.10:FF:000002">
    <property type="entry name" value="Argininosuccinate lyase"/>
    <property type="match status" value="1"/>
</dbReference>